<dbReference type="Proteomes" id="UP000748025">
    <property type="component" value="Unassembled WGS sequence"/>
</dbReference>
<comment type="caution">
    <text evidence="1">The sequence shown here is derived from an EMBL/GenBank/DDBJ whole genome shotgun (WGS) entry which is preliminary data.</text>
</comment>
<protein>
    <submittedName>
        <fullName evidence="1">Uncharacterized protein</fullName>
    </submittedName>
</protein>
<dbReference type="EMBL" id="SRPW01000016">
    <property type="protein sequence ID" value="KAG6018398.1"/>
    <property type="molecule type" value="Genomic_DNA"/>
</dbReference>
<evidence type="ECO:0000313" key="1">
    <source>
        <dbReference type="EMBL" id="KAG6018398.1"/>
    </source>
</evidence>
<organism evidence="1 2">
    <name type="scientific">Claviceps pusilla</name>
    <dbReference type="NCBI Taxonomy" id="123648"/>
    <lineage>
        <taxon>Eukaryota</taxon>
        <taxon>Fungi</taxon>
        <taxon>Dikarya</taxon>
        <taxon>Ascomycota</taxon>
        <taxon>Pezizomycotina</taxon>
        <taxon>Sordariomycetes</taxon>
        <taxon>Hypocreomycetidae</taxon>
        <taxon>Hypocreales</taxon>
        <taxon>Clavicipitaceae</taxon>
        <taxon>Claviceps</taxon>
    </lineage>
</organism>
<proteinExistence type="predicted"/>
<evidence type="ECO:0000313" key="2">
    <source>
        <dbReference type="Proteomes" id="UP000748025"/>
    </source>
</evidence>
<keyword evidence="2" id="KW-1185">Reference proteome</keyword>
<dbReference type="AlphaFoldDB" id="A0A9P7NJF3"/>
<sequence length="80" mass="8388">MSGNAFDKENRKIVAANSEVGGARTNQIWAIDKGAGAKSSVVGFLPCLTAACTAENSTSREFVSFAAIYLAYRLPVSGKT</sequence>
<reference evidence="1" key="1">
    <citation type="journal article" date="2020" name="bioRxiv">
        <title>Whole genome comparisons of ergot fungi reveals the divergence and evolution of species within the genus Claviceps are the result of varying mechanisms driving genome evolution and host range expansion.</title>
        <authorList>
            <person name="Wyka S.A."/>
            <person name="Mondo S.J."/>
            <person name="Liu M."/>
            <person name="Dettman J."/>
            <person name="Nalam V."/>
            <person name="Broders K.D."/>
        </authorList>
    </citation>
    <scope>NUCLEOTIDE SEQUENCE</scope>
    <source>
        <strain evidence="1">CCC 602</strain>
    </source>
</reference>
<accession>A0A9P7NJF3</accession>
<name>A0A9P7NJF3_9HYPO</name>
<gene>
    <name evidence="1" type="ORF">E4U43_001770</name>
</gene>